<evidence type="ECO:0008006" key="3">
    <source>
        <dbReference type="Google" id="ProtNLM"/>
    </source>
</evidence>
<gene>
    <name evidence="1" type="ORF">GKQ51_20310</name>
</gene>
<evidence type="ECO:0000313" key="2">
    <source>
        <dbReference type="Proteomes" id="UP000596192"/>
    </source>
</evidence>
<accession>A0AAP9YCL5</accession>
<name>A0AAP9YCL5_9GAMM</name>
<dbReference type="EMBL" id="CP066310">
    <property type="protein sequence ID" value="QQE88546.1"/>
    <property type="molecule type" value="Genomic_DNA"/>
</dbReference>
<sequence length="99" mass="11220">MNAFEIIRRAKDEGVTLTPKGNRLHLEAKHLPPPDLLADLKAHKALVIEILNAAKDHPRRNAWTVSMPGYRFTLIGPFMSRNQALAIARWRWGDADIVD</sequence>
<proteinExistence type="predicted"/>
<dbReference type="AlphaFoldDB" id="A0AAP9YCL5"/>
<dbReference type="RefSeq" id="WP_131253802.1">
    <property type="nucleotide sequence ID" value="NZ_CP066310.1"/>
</dbReference>
<organism evidence="1 2">
    <name type="scientific">Azotobacter chroococcum</name>
    <dbReference type="NCBI Taxonomy" id="353"/>
    <lineage>
        <taxon>Bacteria</taxon>
        <taxon>Pseudomonadati</taxon>
        <taxon>Pseudomonadota</taxon>
        <taxon>Gammaproteobacteria</taxon>
        <taxon>Pseudomonadales</taxon>
        <taxon>Pseudomonadaceae</taxon>
        <taxon>Azotobacter</taxon>
    </lineage>
</organism>
<reference evidence="1 2" key="1">
    <citation type="submission" date="2020-12" db="EMBL/GenBank/DDBJ databases">
        <title>Genomic Analysis and Response surface optimization of nitrogen-fixing conditions for A. chroococcum strain HR1, Isolation from rhizosphere soil.</title>
        <authorList>
            <person name="Li J."/>
            <person name="Yang H."/>
            <person name="Liu H."/>
            <person name="Wang C."/>
            <person name="Tian Y."/>
            <person name="Lu X.Y."/>
        </authorList>
    </citation>
    <scope>NUCLEOTIDE SEQUENCE [LARGE SCALE GENOMIC DNA]</scope>
    <source>
        <strain evidence="1 2">HR1</strain>
    </source>
</reference>
<dbReference type="Proteomes" id="UP000596192">
    <property type="component" value="Chromosome"/>
</dbReference>
<protein>
    <recommendedName>
        <fullName evidence="3">TubC N-terminal docking domain-containing protein</fullName>
    </recommendedName>
</protein>
<evidence type="ECO:0000313" key="1">
    <source>
        <dbReference type="EMBL" id="QQE88546.1"/>
    </source>
</evidence>